<keyword evidence="2" id="KW-1185">Reference proteome</keyword>
<dbReference type="Proteomes" id="UP000245697">
    <property type="component" value="Unassembled WGS sequence"/>
</dbReference>
<dbReference type="AlphaFoldDB" id="A0A316FSJ7"/>
<evidence type="ECO:0000313" key="2">
    <source>
        <dbReference type="Proteomes" id="UP000245697"/>
    </source>
</evidence>
<reference evidence="1 2" key="1">
    <citation type="submission" date="2018-05" db="EMBL/GenBank/DDBJ databases">
        <title>Genomic Encyclopedia of Archaeal and Bacterial Type Strains, Phase II (KMG-II): from individual species to whole genera.</title>
        <authorList>
            <person name="Goeker M."/>
        </authorList>
    </citation>
    <scope>NUCLEOTIDE SEQUENCE [LARGE SCALE GENOMIC DNA]</scope>
    <source>
        <strain evidence="1 2">DSM 45184</strain>
    </source>
</reference>
<sequence>MGTSRTVTNGYAPAVAPATGTGRAVTNGYAPAVAPAAGTGRPRRAVGNGAFGSRTRKGFQRRFWASVRTDRRICSISANWVWVAVSGGASWITGSPRSSARQ</sequence>
<accession>A0A316FSJ7</accession>
<protein>
    <submittedName>
        <fullName evidence="1">Uncharacterized protein</fullName>
    </submittedName>
</protein>
<name>A0A316FSJ7_9ACTN</name>
<comment type="caution">
    <text evidence="1">The sequence shown here is derived from an EMBL/GenBank/DDBJ whole genome shotgun (WGS) entry which is preliminary data.</text>
</comment>
<proteinExistence type="predicted"/>
<gene>
    <name evidence="1" type="ORF">BC793_114198</name>
</gene>
<dbReference type="EMBL" id="QGGR01000014">
    <property type="protein sequence ID" value="PWK42754.1"/>
    <property type="molecule type" value="Genomic_DNA"/>
</dbReference>
<organism evidence="1 2">
    <name type="scientific">Actinoplanes xinjiangensis</name>
    <dbReference type="NCBI Taxonomy" id="512350"/>
    <lineage>
        <taxon>Bacteria</taxon>
        <taxon>Bacillati</taxon>
        <taxon>Actinomycetota</taxon>
        <taxon>Actinomycetes</taxon>
        <taxon>Micromonosporales</taxon>
        <taxon>Micromonosporaceae</taxon>
        <taxon>Actinoplanes</taxon>
    </lineage>
</organism>
<evidence type="ECO:0000313" key="1">
    <source>
        <dbReference type="EMBL" id="PWK42754.1"/>
    </source>
</evidence>